<dbReference type="eggNOG" id="KOG1213">
    <property type="taxonomic scope" value="Eukaryota"/>
</dbReference>
<comment type="subcellular location">
    <subcellularLocation>
        <location evidence="1">Nucleus</location>
    </subcellularLocation>
</comment>
<dbReference type="STRING" id="701091.M2UR22"/>
<feature type="region of interest" description="Disordered" evidence="3">
    <location>
        <begin position="282"/>
        <end position="357"/>
    </location>
</feature>
<reference evidence="6" key="2">
    <citation type="journal article" date="2013" name="PLoS Genet.">
        <title>Comparative genome structure, secondary metabolite, and effector coding capacity across Cochliobolus pathogens.</title>
        <authorList>
            <person name="Condon B.J."/>
            <person name="Leng Y."/>
            <person name="Wu D."/>
            <person name="Bushley K.E."/>
            <person name="Ohm R.A."/>
            <person name="Otillar R."/>
            <person name="Martin J."/>
            <person name="Schackwitz W."/>
            <person name="Grimwood J."/>
            <person name="MohdZainudin N."/>
            <person name="Xue C."/>
            <person name="Wang R."/>
            <person name="Manning V.A."/>
            <person name="Dhillon B."/>
            <person name="Tu Z.J."/>
            <person name="Steffenson B.J."/>
            <person name="Salamov A."/>
            <person name="Sun H."/>
            <person name="Lowry S."/>
            <person name="LaButti K."/>
            <person name="Han J."/>
            <person name="Copeland A."/>
            <person name="Lindquist E."/>
            <person name="Barry K."/>
            <person name="Schmutz J."/>
            <person name="Baker S.E."/>
            <person name="Ciuffetti L.M."/>
            <person name="Grigoriev I.V."/>
            <person name="Zhong S."/>
            <person name="Turgeon B.G."/>
        </authorList>
    </citation>
    <scope>NUCLEOTIDE SEQUENCE [LARGE SCALE GENOMIC DNA]</scope>
    <source>
        <strain evidence="6">C5 / ATCC 48332 / race O</strain>
    </source>
</reference>
<feature type="domain" description="Rad21/Rec8-like protein N-terminal" evidence="4">
    <location>
        <begin position="53"/>
        <end position="163"/>
    </location>
</feature>
<dbReference type="InterPro" id="IPR039781">
    <property type="entry name" value="Rad21/Rec8-like"/>
</dbReference>
<dbReference type="EMBL" id="KB445570">
    <property type="protein sequence ID" value="EMD96051.1"/>
    <property type="molecule type" value="Genomic_DNA"/>
</dbReference>
<evidence type="ECO:0000256" key="2">
    <source>
        <dbReference type="ARBA" id="ARBA00023242"/>
    </source>
</evidence>
<dbReference type="PANTHER" id="PTHR12585:SF70">
    <property type="entry name" value="RAD21_REC8 N TERMINAL DOMAIN PROTEIN (AFU_ORTHOLOGUE AFUA_6G02900)"/>
    <property type="match status" value="1"/>
</dbReference>
<dbReference type="PANTHER" id="PTHR12585">
    <property type="entry name" value="SCC1 / RAD21 FAMILY MEMBER"/>
    <property type="match status" value="1"/>
</dbReference>
<keyword evidence="2" id="KW-0539">Nucleus</keyword>
<evidence type="ECO:0000313" key="5">
    <source>
        <dbReference type="EMBL" id="EMD96051.1"/>
    </source>
</evidence>
<dbReference type="GO" id="GO:0007064">
    <property type="term" value="P:mitotic sister chromatid cohesion"/>
    <property type="evidence" value="ECO:0007669"/>
    <property type="project" value="TreeGrafter"/>
</dbReference>
<dbReference type="HOGENOM" id="CLU_025342_0_0_1"/>
<accession>M2UR22</accession>
<evidence type="ECO:0000259" key="4">
    <source>
        <dbReference type="Pfam" id="PF04825"/>
    </source>
</evidence>
<evidence type="ECO:0000313" key="6">
    <source>
        <dbReference type="Proteomes" id="UP000016936"/>
    </source>
</evidence>
<dbReference type="Pfam" id="PF04825">
    <property type="entry name" value="Rad21_Rec8_N"/>
    <property type="match status" value="1"/>
</dbReference>
<feature type="region of interest" description="Disordered" evidence="3">
    <location>
        <begin position="201"/>
        <end position="234"/>
    </location>
</feature>
<dbReference type="OMA" id="QQCHYVL"/>
<dbReference type="InterPro" id="IPR006910">
    <property type="entry name" value="Rad21_Rec8_N"/>
</dbReference>
<feature type="compositionally biased region" description="Polar residues" evidence="3">
    <location>
        <begin position="201"/>
        <end position="220"/>
    </location>
</feature>
<proteinExistence type="predicted"/>
<protein>
    <recommendedName>
        <fullName evidence="4">Rad21/Rec8-like protein N-terminal domain-containing protein</fullName>
    </recommendedName>
</protein>
<evidence type="ECO:0000256" key="1">
    <source>
        <dbReference type="ARBA" id="ARBA00004123"/>
    </source>
</evidence>
<evidence type="ECO:0000256" key="3">
    <source>
        <dbReference type="SAM" id="MobiDB-lite"/>
    </source>
</evidence>
<dbReference type="GO" id="GO:0003682">
    <property type="term" value="F:chromatin binding"/>
    <property type="evidence" value="ECO:0007669"/>
    <property type="project" value="TreeGrafter"/>
</dbReference>
<sequence length="797" mass="87118">MLASSTSLFPPQQSPRQSFKFVYLQFTLSFFTVSHYHFRLSIHALTTTTTTIMFYSHEILTSRKYGVATVWLVATLGAKSSLKRINRKQILGVDVSKACQTIIDPVAPLALRLQGNLLYGLSRVYLQQCGYILSDAQDAQIALRMALRTVQSTELDPTAGKANPEQLILQDDPSFLPNFAPPPPELLADLDSNFNLDITHSGESQSLTPFGSQRHSSSPHVGSAGGLVLPTSSPVTPGGFRLDGDYGTGSIDQPSAMLGAGETFEIEDPDFEFGDDGEIIQLPPGTVSLRTPATPSRASRSEDALHSDKVRKELDPEHRVLDQLPDDEMHVALPSEEDGLPEGGVYSSGAQQSQNSSEVVESSGTFTAPMRRHRVPRAIPADTATELRNKDLIDWGTNYLKNMKTVAQQKIHNRVLTQAKKNAEHYVWGSGLGGIGQRIPGYEGYNPFDMFMGDKLFEAITGMSRKGTGHKHDRDSGIDDATQEQARHVRQKIGEPEVARGADDEGFSMPLGDDEAAVELPREAPSALDDQHVFSAMPWNMSASARSSSAIPRSRRIGMTGSADHGRHGSRLVSASPLYGRGQSIPFDLNNLTSDADYAGDEFGPPALSSDFPEVAALPNANSQLPKILSIEGENFIAYIREKMREKRGRAQVETGVANDAEEITFEELLPPAENAKMVACHGLMMVLTLGTRGMLTIQQSEHLGDIHLRLSEKAKALEIIEISDGEELDSDMEEEEDEEMEAPIVTGSRYISGELEEEDEQMEDPVDVEGEGHFQEQFAAGHAAQVDDDHGSLYDE</sequence>
<organism evidence="5 6">
    <name type="scientific">Cochliobolus heterostrophus (strain C5 / ATCC 48332 / race O)</name>
    <name type="common">Southern corn leaf blight fungus</name>
    <name type="synonym">Bipolaris maydis</name>
    <dbReference type="NCBI Taxonomy" id="701091"/>
    <lineage>
        <taxon>Eukaryota</taxon>
        <taxon>Fungi</taxon>
        <taxon>Dikarya</taxon>
        <taxon>Ascomycota</taxon>
        <taxon>Pezizomycotina</taxon>
        <taxon>Dothideomycetes</taxon>
        <taxon>Pleosporomycetidae</taxon>
        <taxon>Pleosporales</taxon>
        <taxon>Pleosporineae</taxon>
        <taxon>Pleosporaceae</taxon>
        <taxon>Bipolaris</taxon>
    </lineage>
</organism>
<reference evidence="5 6" key="1">
    <citation type="journal article" date="2012" name="PLoS Pathog.">
        <title>Diverse lifestyles and strategies of plant pathogenesis encoded in the genomes of eighteen Dothideomycetes fungi.</title>
        <authorList>
            <person name="Ohm R.A."/>
            <person name="Feau N."/>
            <person name="Henrissat B."/>
            <person name="Schoch C.L."/>
            <person name="Horwitz B.A."/>
            <person name="Barry K.W."/>
            <person name="Condon B.J."/>
            <person name="Copeland A.C."/>
            <person name="Dhillon B."/>
            <person name="Glaser F."/>
            <person name="Hesse C.N."/>
            <person name="Kosti I."/>
            <person name="LaButti K."/>
            <person name="Lindquist E.A."/>
            <person name="Lucas S."/>
            <person name="Salamov A.A."/>
            <person name="Bradshaw R.E."/>
            <person name="Ciuffetti L."/>
            <person name="Hamelin R.C."/>
            <person name="Kema G.H.J."/>
            <person name="Lawrence C."/>
            <person name="Scott J.A."/>
            <person name="Spatafora J.W."/>
            <person name="Turgeon B.G."/>
            <person name="de Wit P.J.G.M."/>
            <person name="Zhong S."/>
            <person name="Goodwin S.B."/>
            <person name="Grigoriev I.V."/>
        </authorList>
    </citation>
    <scope>NUCLEOTIDE SEQUENCE [LARGE SCALE GENOMIC DNA]</scope>
    <source>
        <strain evidence="6">C5 / ATCC 48332 / race O</strain>
    </source>
</reference>
<name>M2UR22_COCH5</name>
<dbReference type="CDD" id="cd21789">
    <property type="entry name" value="Rad21_Rec8_M_SpRec8p-like"/>
    <property type="match status" value="1"/>
</dbReference>
<dbReference type="Proteomes" id="UP000016936">
    <property type="component" value="Unassembled WGS sequence"/>
</dbReference>
<feature type="compositionally biased region" description="Basic and acidic residues" evidence="3">
    <location>
        <begin position="299"/>
        <end position="321"/>
    </location>
</feature>
<dbReference type="OrthoDB" id="5427633at2759"/>
<gene>
    <name evidence="5" type="ORF">COCHEDRAFT_1026842</name>
</gene>
<dbReference type="AlphaFoldDB" id="M2UR22"/>
<keyword evidence="6" id="KW-1185">Reference proteome</keyword>
<dbReference type="GO" id="GO:0030892">
    <property type="term" value="C:mitotic cohesin complex"/>
    <property type="evidence" value="ECO:0007669"/>
    <property type="project" value="TreeGrafter"/>
</dbReference>
<dbReference type="GO" id="GO:0005634">
    <property type="term" value="C:nucleus"/>
    <property type="evidence" value="ECO:0007669"/>
    <property type="project" value="UniProtKB-SubCell"/>
</dbReference>
<feature type="compositionally biased region" description="Polar residues" evidence="3">
    <location>
        <begin position="288"/>
        <end position="298"/>
    </location>
</feature>